<dbReference type="Gene3D" id="3.30.420.10">
    <property type="entry name" value="Ribonuclease H-like superfamily/Ribonuclease H"/>
    <property type="match status" value="1"/>
</dbReference>
<reference evidence="1 2" key="1">
    <citation type="submission" date="2024-05" db="EMBL/GenBank/DDBJ databases">
        <title>Genome sequencing and assembly of Indian major carp, Cirrhinus mrigala (Hamilton, 1822).</title>
        <authorList>
            <person name="Mohindra V."/>
            <person name="Chowdhury L.M."/>
            <person name="Lal K."/>
            <person name="Jena J.K."/>
        </authorList>
    </citation>
    <scope>NUCLEOTIDE SEQUENCE [LARGE SCALE GENOMIC DNA]</scope>
    <source>
        <strain evidence="1">CM1030</strain>
        <tissue evidence="1">Blood</tissue>
    </source>
</reference>
<evidence type="ECO:0000313" key="2">
    <source>
        <dbReference type="Proteomes" id="UP001529510"/>
    </source>
</evidence>
<gene>
    <name evidence="1" type="ORF">M9458_049778</name>
</gene>
<organism evidence="1 2">
    <name type="scientific">Cirrhinus mrigala</name>
    <name type="common">Mrigala</name>
    <dbReference type="NCBI Taxonomy" id="683832"/>
    <lineage>
        <taxon>Eukaryota</taxon>
        <taxon>Metazoa</taxon>
        <taxon>Chordata</taxon>
        <taxon>Craniata</taxon>
        <taxon>Vertebrata</taxon>
        <taxon>Euteleostomi</taxon>
        <taxon>Actinopterygii</taxon>
        <taxon>Neopterygii</taxon>
        <taxon>Teleostei</taxon>
        <taxon>Ostariophysi</taxon>
        <taxon>Cypriniformes</taxon>
        <taxon>Cyprinidae</taxon>
        <taxon>Labeoninae</taxon>
        <taxon>Labeonini</taxon>
        <taxon>Cirrhinus</taxon>
    </lineage>
</organism>
<name>A0ABD0N191_CIRMR</name>
<sequence length="89" mass="10435">EDWRSTESKLLDVFEVSDDLGCRDVCWCWSTVAYFIKCKVNAAIYREILEHFMIPSADKLYGDADFLFQQDFSTCPLELLFQQDLVQSH</sequence>
<comment type="caution">
    <text evidence="1">The sequence shown here is derived from an EMBL/GenBank/DDBJ whole genome shotgun (WGS) entry which is preliminary data.</text>
</comment>
<dbReference type="Proteomes" id="UP001529510">
    <property type="component" value="Unassembled WGS sequence"/>
</dbReference>
<dbReference type="AlphaFoldDB" id="A0ABD0N191"/>
<protein>
    <submittedName>
        <fullName evidence="1">Uncharacterized protein</fullName>
    </submittedName>
</protein>
<dbReference type="InterPro" id="IPR036397">
    <property type="entry name" value="RNaseH_sf"/>
</dbReference>
<feature type="non-terminal residue" evidence="1">
    <location>
        <position position="89"/>
    </location>
</feature>
<dbReference type="EMBL" id="JAMKFB020000025">
    <property type="protein sequence ID" value="KAL0155515.1"/>
    <property type="molecule type" value="Genomic_DNA"/>
</dbReference>
<keyword evidence="2" id="KW-1185">Reference proteome</keyword>
<evidence type="ECO:0000313" key="1">
    <source>
        <dbReference type="EMBL" id="KAL0155515.1"/>
    </source>
</evidence>
<accession>A0ABD0N191</accession>
<feature type="non-terminal residue" evidence="1">
    <location>
        <position position="1"/>
    </location>
</feature>
<proteinExistence type="predicted"/>